<dbReference type="RefSeq" id="WP_144354291.1">
    <property type="nucleotide sequence ID" value="NZ_CBCRVV010000047.1"/>
</dbReference>
<feature type="transmembrane region" description="Helical" evidence="1">
    <location>
        <begin position="105"/>
        <end position="122"/>
    </location>
</feature>
<reference evidence="2 3" key="1">
    <citation type="submission" date="2019-07" db="EMBL/GenBank/DDBJ databases">
        <title>Description of 53C-WASEF.</title>
        <authorList>
            <person name="Pitt A."/>
            <person name="Hahn M.W."/>
        </authorList>
    </citation>
    <scope>NUCLEOTIDE SEQUENCE [LARGE SCALE GENOMIC DNA]</scope>
    <source>
        <strain evidence="2 3">53C-WASEF</strain>
    </source>
</reference>
<proteinExistence type="predicted"/>
<accession>A0A556QDE7</accession>
<keyword evidence="1" id="KW-0812">Transmembrane</keyword>
<dbReference type="EMBL" id="VMBG01000005">
    <property type="protein sequence ID" value="TSJ74692.1"/>
    <property type="molecule type" value="Genomic_DNA"/>
</dbReference>
<dbReference type="OrthoDB" id="9955074at2"/>
<feature type="transmembrane region" description="Helical" evidence="1">
    <location>
        <begin position="42"/>
        <end position="63"/>
    </location>
</feature>
<keyword evidence="3" id="KW-1185">Reference proteome</keyword>
<dbReference type="AlphaFoldDB" id="A0A556QDE7"/>
<sequence length="130" mass="14130">MKPASVYRGIAAINGIVGLLLAFGIVVLGFSLARHSEEDAHLYLFGMVIIMAIIAVGLIWTALSYFRTPDMKNALSLAVNTSVIIWACLARLTQSTELEKMMGPAHIAVSIVVAYLVYRLGLKPLARRVT</sequence>
<dbReference type="Proteomes" id="UP000315648">
    <property type="component" value="Unassembled WGS sequence"/>
</dbReference>
<comment type="caution">
    <text evidence="2">The sequence shown here is derived from an EMBL/GenBank/DDBJ whole genome shotgun (WGS) entry which is preliminary data.</text>
</comment>
<evidence type="ECO:0000313" key="3">
    <source>
        <dbReference type="Proteomes" id="UP000315648"/>
    </source>
</evidence>
<organism evidence="2 3">
    <name type="scientific">Rariglobus hedericola</name>
    <dbReference type="NCBI Taxonomy" id="2597822"/>
    <lineage>
        <taxon>Bacteria</taxon>
        <taxon>Pseudomonadati</taxon>
        <taxon>Verrucomicrobiota</taxon>
        <taxon>Opitutia</taxon>
        <taxon>Opitutales</taxon>
        <taxon>Opitutaceae</taxon>
        <taxon>Rariglobus</taxon>
    </lineage>
</organism>
<evidence type="ECO:0000256" key="1">
    <source>
        <dbReference type="SAM" id="Phobius"/>
    </source>
</evidence>
<feature type="transmembrane region" description="Helical" evidence="1">
    <location>
        <begin position="12"/>
        <end position="30"/>
    </location>
</feature>
<feature type="transmembrane region" description="Helical" evidence="1">
    <location>
        <begin position="75"/>
        <end position="93"/>
    </location>
</feature>
<name>A0A556QDE7_9BACT</name>
<evidence type="ECO:0000313" key="2">
    <source>
        <dbReference type="EMBL" id="TSJ74692.1"/>
    </source>
</evidence>
<protein>
    <submittedName>
        <fullName evidence="2">Uncharacterized protein</fullName>
    </submittedName>
</protein>
<gene>
    <name evidence="2" type="ORF">FPL22_17255</name>
</gene>
<keyword evidence="1" id="KW-1133">Transmembrane helix</keyword>
<keyword evidence="1" id="KW-0472">Membrane</keyword>